<evidence type="ECO:0000313" key="1">
    <source>
        <dbReference type="EMBL" id="PWK38590.1"/>
    </source>
</evidence>
<evidence type="ECO:0008006" key="3">
    <source>
        <dbReference type="Google" id="ProtNLM"/>
    </source>
</evidence>
<dbReference type="EMBL" id="QGGT01000001">
    <property type="protein sequence ID" value="PWK38590.1"/>
    <property type="molecule type" value="Genomic_DNA"/>
</dbReference>
<dbReference type="Proteomes" id="UP000245754">
    <property type="component" value="Unassembled WGS sequence"/>
</dbReference>
<protein>
    <recommendedName>
        <fullName evidence="3">Abi-like protein</fullName>
    </recommendedName>
</protein>
<gene>
    <name evidence="1" type="ORF">C7419_1012488</name>
</gene>
<evidence type="ECO:0000313" key="2">
    <source>
        <dbReference type="Proteomes" id="UP000245754"/>
    </source>
</evidence>
<sequence length="282" mass="32490">MPYKAFLDTLSSPRSSVYKRVFRTQSDQETGGAVLWGQTMSMALQSLLLTFEVVLRNRVHVSLSRQATESSGAVSNSFAWYDHQLGIYRLEGATRDKVEALLCDNNMVRLKEQPSPDRVIAQLSFGVWPNILDQQLPTPVAEARTFLDVFPHYPKNPRKHWYHPENRTAAIGMLKEVKGWRNRIAHCKPVWTQGWYRASPTQHWTEVLDRLKARRAEMLTVLGWMCPQTLEIYRRSYSGRLFDELVTEYAVLAHLIQPHVPEAGPAYARDHHGAMRAYKERG</sequence>
<keyword evidence="2" id="KW-1185">Reference proteome</keyword>
<organism evidence="1 2">
    <name type="scientific">Cupriavidus plantarum</name>
    <dbReference type="NCBI Taxonomy" id="942865"/>
    <lineage>
        <taxon>Bacteria</taxon>
        <taxon>Pseudomonadati</taxon>
        <taxon>Pseudomonadota</taxon>
        <taxon>Betaproteobacteria</taxon>
        <taxon>Burkholderiales</taxon>
        <taxon>Burkholderiaceae</taxon>
        <taxon>Cupriavidus</taxon>
    </lineage>
</organism>
<comment type="caution">
    <text evidence="1">The sequence shown here is derived from an EMBL/GenBank/DDBJ whole genome shotgun (WGS) entry which is preliminary data.</text>
</comment>
<proteinExistence type="predicted"/>
<accession>A0A316FLR0</accession>
<dbReference type="AlphaFoldDB" id="A0A316FLR0"/>
<name>A0A316FLR0_9BURK</name>
<reference evidence="1 2" key="1">
    <citation type="submission" date="2018-05" db="EMBL/GenBank/DDBJ databases">
        <title>Genomic Encyclopedia of Type Strains, Phase IV (KMG-V): Genome sequencing to study the core and pangenomes of soil and plant-associated prokaryotes.</title>
        <authorList>
            <person name="Whitman W."/>
        </authorList>
    </citation>
    <scope>NUCLEOTIDE SEQUENCE [LARGE SCALE GENOMIC DNA]</scope>
    <source>
        <strain evidence="1 2">SLV-132</strain>
    </source>
</reference>